<dbReference type="InterPro" id="IPR043129">
    <property type="entry name" value="ATPase_NBD"/>
</dbReference>
<dbReference type="Proteomes" id="UP000572680">
    <property type="component" value="Unassembled WGS sequence"/>
</dbReference>
<dbReference type="SUPFAM" id="SSF53067">
    <property type="entry name" value="Actin-like ATPase domain"/>
    <property type="match status" value="1"/>
</dbReference>
<dbReference type="InterPro" id="IPR049874">
    <property type="entry name" value="ROK_cs"/>
</dbReference>
<keyword evidence="3" id="KW-0808">Transferase</keyword>
<evidence type="ECO:0000256" key="1">
    <source>
        <dbReference type="ARBA" id="ARBA00006479"/>
    </source>
</evidence>
<keyword evidence="2" id="KW-0472">Membrane</keyword>
<dbReference type="AlphaFoldDB" id="A0A7W3LIW8"/>
<evidence type="ECO:0000313" key="4">
    <source>
        <dbReference type="Proteomes" id="UP000572680"/>
    </source>
</evidence>
<gene>
    <name evidence="3" type="ORF">HNR61_000595</name>
</gene>
<accession>A0A7W3LIW8</accession>
<dbReference type="PANTHER" id="PTHR18964">
    <property type="entry name" value="ROK (REPRESSOR, ORF, KINASE) FAMILY"/>
    <property type="match status" value="1"/>
</dbReference>
<dbReference type="InterPro" id="IPR036390">
    <property type="entry name" value="WH_DNA-bd_sf"/>
</dbReference>
<dbReference type="InterPro" id="IPR000600">
    <property type="entry name" value="ROK"/>
</dbReference>
<dbReference type="SUPFAM" id="SSF46785">
    <property type="entry name" value="Winged helix' DNA-binding domain"/>
    <property type="match status" value="1"/>
</dbReference>
<keyword evidence="3" id="KW-0418">Kinase</keyword>
<keyword evidence="4" id="KW-1185">Reference proteome</keyword>
<name>A0A7W3LIW8_ACTNM</name>
<dbReference type="InterPro" id="IPR036388">
    <property type="entry name" value="WH-like_DNA-bd_sf"/>
</dbReference>
<organism evidence="3 4">
    <name type="scientific">Actinomadura namibiensis</name>
    <dbReference type="NCBI Taxonomy" id="182080"/>
    <lineage>
        <taxon>Bacteria</taxon>
        <taxon>Bacillati</taxon>
        <taxon>Actinomycetota</taxon>
        <taxon>Actinomycetes</taxon>
        <taxon>Streptosporangiales</taxon>
        <taxon>Thermomonosporaceae</taxon>
        <taxon>Actinomadura</taxon>
    </lineage>
</organism>
<keyword evidence="2" id="KW-0812">Transmembrane</keyword>
<sequence length="395" mass="40626">MRMTARPQNAHQARLLRLLRDEGPRSRAELGDVVRLSRSKLAVELDRLVALGLVETAGLAASRGGRRSEIVRLAPGLRFVAFDIGATSVDVAVTDGELNVLGHLSEECDVRQGATVVLERALDLLGKLREQDLIPGAVHGTGIGVPGPVSFREGIPVAPPIMPGWDRFPVRAAIGQELGCPVLVDNDVNLMALGELHAGLARAVDDFLLVKIGTGIGCGIVVDGAIYRGVSGSAGDIGHIRVDDDGPVCACGNTGCLEAYFGGAALARDATEAARSGRSERLAGLLGDRPALTAEDVATAAAGGDPVAVGLVREGGRHVGQVLAGLVSFFNPGLVIIAGGVAGLGHALLAEIRSVVYRRSLPLATGNLPIVLSELAGSAGVIGGVRLISDHVFAV</sequence>
<feature type="transmembrane region" description="Helical" evidence="2">
    <location>
        <begin position="329"/>
        <end position="349"/>
    </location>
</feature>
<comment type="similarity">
    <text evidence="1">Belongs to the ROK (NagC/XylR) family.</text>
</comment>
<comment type="caution">
    <text evidence="3">The sequence shown here is derived from an EMBL/GenBank/DDBJ whole genome shotgun (WGS) entry which is preliminary data.</text>
</comment>
<keyword evidence="2" id="KW-1133">Transmembrane helix</keyword>
<evidence type="ECO:0000256" key="2">
    <source>
        <dbReference type="SAM" id="Phobius"/>
    </source>
</evidence>
<dbReference type="EMBL" id="JACJIA010000001">
    <property type="protein sequence ID" value="MBA8948997.1"/>
    <property type="molecule type" value="Genomic_DNA"/>
</dbReference>
<protein>
    <submittedName>
        <fullName evidence="3">Glucokinase-like ROK family protein</fullName>
    </submittedName>
</protein>
<dbReference type="Pfam" id="PF00480">
    <property type="entry name" value="ROK"/>
    <property type="match status" value="1"/>
</dbReference>
<dbReference type="RefSeq" id="WP_220508871.1">
    <property type="nucleotide sequence ID" value="NZ_BAAALP010000008.1"/>
</dbReference>
<dbReference type="Gene3D" id="1.10.10.10">
    <property type="entry name" value="Winged helix-like DNA-binding domain superfamily/Winged helix DNA-binding domain"/>
    <property type="match status" value="1"/>
</dbReference>
<evidence type="ECO:0000313" key="3">
    <source>
        <dbReference type="EMBL" id="MBA8948997.1"/>
    </source>
</evidence>
<dbReference type="Gene3D" id="3.30.420.40">
    <property type="match status" value="2"/>
</dbReference>
<dbReference type="PROSITE" id="PS01125">
    <property type="entry name" value="ROK"/>
    <property type="match status" value="1"/>
</dbReference>
<dbReference type="PANTHER" id="PTHR18964:SF173">
    <property type="entry name" value="GLUCOKINASE"/>
    <property type="match status" value="1"/>
</dbReference>
<proteinExistence type="inferred from homology"/>
<reference evidence="3 4" key="1">
    <citation type="submission" date="2020-08" db="EMBL/GenBank/DDBJ databases">
        <title>Genomic Encyclopedia of Type Strains, Phase IV (KMG-IV): sequencing the most valuable type-strain genomes for metagenomic binning, comparative biology and taxonomic classification.</title>
        <authorList>
            <person name="Goeker M."/>
        </authorList>
    </citation>
    <scope>NUCLEOTIDE SEQUENCE [LARGE SCALE GENOMIC DNA]</scope>
    <source>
        <strain evidence="3 4">DSM 44197</strain>
    </source>
</reference>
<dbReference type="GO" id="GO:0016301">
    <property type="term" value="F:kinase activity"/>
    <property type="evidence" value="ECO:0007669"/>
    <property type="project" value="UniProtKB-KW"/>
</dbReference>